<evidence type="ECO:0000259" key="2">
    <source>
        <dbReference type="Pfam" id="PF07603"/>
    </source>
</evidence>
<protein>
    <submittedName>
        <fullName evidence="4">DUF1566 domain-containing protein</fullName>
    </submittedName>
</protein>
<accession>A0A6L6U8U3</accession>
<dbReference type="AlphaFoldDB" id="A0A6L6U8U3"/>
<dbReference type="InterPro" id="IPR026444">
    <property type="entry name" value="Secre_tail"/>
</dbReference>
<dbReference type="Pfam" id="PF07603">
    <property type="entry name" value="Lcl_C"/>
    <property type="match status" value="2"/>
</dbReference>
<evidence type="ECO:0000313" key="5">
    <source>
        <dbReference type="Proteomes" id="UP000478208"/>
    </source>
</evidence>
<feature type="domain" description="Lcl C-terminal" evidence="2">
    <location>
        <begin position="69"/>
        <end position="208"/>
    </location>
</feature>
<dbReference type="Pfam" id="PF18962">
    <property type="entry name" value="Por_Secre_tail"/>
    <property type="match status" value="1"/>
</dbReference>
<evidence type="ECO:0000313" key="4">
    <source>
        <dbReference type="EMBL" id="MUU78683.1"/>
    </source>
</evidence>
<feature type="domain" description="Lcl C-terminal" evidence="2">
    <location>
        <begin position="224"/>
        <end position="337"/>
    </location>
</feature>
<comment type="caution">
    <text evidence="4">The sequence shown here is derived from an EMBL/GenBank/DDBJ whole genome shotgun (WGS) entry which is preliminary data.</text>
</comment>
<proteinExistence type="predicted"/>
<reference evidence="4 5" key="1">
    <citation type="submission" date="2019-12" db="EMBL/GenBank/DDBJ databases">
        <authorList>
            <person name="Li J."/>
        </authorList>
    </citation>
    <scope>NUCLEOTIDE SEQUENCE [LARGE SCALE GENOMIC DNA]</scope>
    <source>
        <strain evidence="4 5">HL2-2</strain>
    </source>
</reference>
<dbReference type="PANTHER" id="PTHR35812:SF1">
    <property type="entry name" value="LIPOPROTEIN"/>
    <property type="match status" value="1"/>
</dbReference>
<dbReference type="EMBL" id="WOWS01000003">
    <property type="protein sequence ID" value="MUU78683.1"/>
    <property type="molecule type" value="Genomic_DNA"/>
</dbReference>
<dbReference type="Proteomes" id="UP000478208">
    <property type="component" value="Unassembled WGS sequence"/>
</dbReference>
<keyword evidence="1" id="KW-0732">Signal</keyword>
<feature type="domain" description="Secretion system C-terminal sorting" evidence="3">
    <location>
        <begin position="412"/>
        <end position="484"/>
    </location>
</feature>
<name>A0A6L6U8U3_9FLAO</name>
<organism evidence="4 5">
    <name type="scientific">Winogradskyella endarachnes</name>
    <dbReference type="NCBI Taxonomy" id="2681965"/>
    <lineage>
        <taxon>Bacteria</taxon>
        <taxon>Pseudomonadati</taxon>
        <taxon>Bacteroidota</taxon>
        <taxon>Flavobacteriia</taxon>
        <taxon>Flavobacteriales</taxon>
        <taxon>Flavobacteriaceae</taxon>
        <taxon>Winogradskyella</taxon>
    </lineage>
</organism>
<evidence type="ECO:0000259" key="3">
    <source>
        <dbReference type="Pfam" id="PF18962"/>
    </source>
</evidence>
<keyword evidence="5" id="KW-1185">Reference proteome</keyword>
<sequence>MKKILLLIIASTNFFFTYSQVTYPIVDTDVSDFYDNNSIIAAPTIGQSFYGQDAHYNGNQPSYTNNGDGTITDNITGLMWEQDMGTKITYDAAFIKASNSTLGGYNDWRVPTIKELYSLAYFTGRCFGDDAVIKFIDTNYFNQPIGDESIGEREIDAQTWSSTQYVGLTMASDEAVFGYNFVDGRLKGYPKYDPSTGDANTMYFRLVRGNTSYGINNFVDNGDGTITDNATGLMWQQADDGNTRDWENALSYCENLTLAGHSDWRLPNAKELQSIVDYTRSPTTTASPAIDPLFSCTSISDPNGNTGQYGYYWSSSPLQDGPEPYSDAVYFCFGKAQGLMELPSLSGNYQLLDVHGAGAQRNDPKSGNQSDFPDYFGPQGDVRYVYNFVRAVRSTDVSLSVNEQNFDNSLKIYPNPSSSEITIDLPENINLLAIEIFNIQGRRIKKITNISESKIIINVSDYSKGTYFLKLSTSGNKYVKKIVVD</sequence>
<dbReference type="PANTHER" id="PTHR35812">
    <property type="entry name" value="LIPOPROTEIN"/>
    <property type="match status" value="1"/>
</dbReference>
<dbReference type="RefSeq" id="WP_157363568.1">
    <property type="nucleotide sequence ID" value="NZ_WOWS01000003.1"/>
</dbReference>
<dbReference type="InterPro" id="IPR011460">
    <property type="entry name" value="Lcl_C"/>
</dbReference>
<dbReference type="NCBIfam" id="TIGR04183">
    <property type="entry name" value="Por_Secre_tail"/>
    <property type="match status" value="1"/>
</dbReference>
<gene>
    <name evidence="4" type="ORF">GN138_09525</name>
</gene>
<evidence type="ECO:0000256" key="1">
    <source>
        <dbReference type="ARBA" id="ARBA00022729"/>
    </source>
</evidence>